<organism evidence="1 2">
    <name type="scientific">Hespellia stercorisuis DSM 15480</name>
    <dbReference type="NCBI Taxonomy" id="1121950"/>
    <lineage>
        <taxon>Bacteria</taxon>
        <taxon>Bacillati</taxon>
        <taxon>Bacillota</taxon>
        <taxon>Clostridia</taxon>
        <taxon>Lachnospirales</taxon>
        <taxon>Lachnospiraceae</taxon>
        <taxon>Hespellia</taxon>
    </lineage>
</organism>
<evidence type="ECO:0008006" key="3">
    <source>
        <dbReference type="Google" id="ProtNLM"/>
    </source>
</evidence>
<gene>
    <name evidence="1" type="ORF">SAMN02745243_00233</name>
</gene>
<dbReference type="InterPro" id="IPR033788">
    <property type="entry name" value="VbhA-like"/>
</dbReference>
<dbReference type="STRING" id="1121950.SAMN02745243_00233"/>
<evidence type="ECO:0000313" key="2">
    <source>
        <dbReference type="Proteomes" id="UP000184301"/>
    </source>
</evidence>
<dbReference type="Proteomes" id="UP000184301">
    <property type="component" value="Unassembled WGS sequence"/>
</dbReference>
<dbReference type="Gene3D" id="1.10.8.1050">
    <property type="entry name" value="Antitoxin VbhA-like"/>
    <property type="match status" value="1"/>
</dbReference>
<sequence>MLVKADKKWDYALGMIKVDGLEPTPEMQELIKKEKRGEISMEEVKKALDRKYKMKR</sequence>
<reference evidence="1 2" key="1">
    <citation type="submission" date="2016-11" db="EMBL/GenBank/DDBJ databases">
        <authorList>
            <person name="Jaros S."/>
            <person name="Januszkiewicz K."/>
            <person name="Wedrychowicz H."/>
        </authorList>
    </citation>
    <scope>NUCLEOTIDE SEQUENCE [LARGE SCALE GENOMIC DNA]</scope>
    <source>
        <strain evidence="1 2">DSM 15480</strain>
    </source>
</reference>
<dbReference type="EMBL" id="FQZY01000006">
    <property type="protein sequence ID" value="SHJ29622.1"/>
    <property type="molecule type" value="Genomic_DNA"/>
</dbReference>
<accession>A0A1M6I5C1</accession>
<proteinExistence type="predicted"/>
<dbReference type="CDD" id="cd11586">
    <property type="entry name" value="VbhA_like"/>
    <property type="match status" value="1"/>
</dbReference>
<dbReference type="RefSeq" id="WP_200803524.1">
    <property type="nucleotide sequence ID" value="NZ_FQZY01000006.1"/>
</dbReference>
<evidence type="ECO:0000313" key="1">
    <source>
        <dbReference type="EMBL" id="SHJ29622.1"/>
    </source>
</evidence>
<name>A0A1M6I5C1_9FIRM</name>
<dbReference type="InterPro" id="IPR043038">
    <property type="entry name" value="VbhA_sf"/>
</dbReference>
<protein>
    <recommendedName>
        <fullName evidence="3">Antitoxin VbhA domain-containing protein</fullName>
    </recommendedName>
</protein>
<dbReference type="AlphaFoldDB" id="A0A1M6I5C1"/>
<keyword evidence="2" id="KW-1185">Reference proteome</keyword>